<reference evidence="2" key="1">
    <citation type="submission" date="2015-07" db="EMBL/GenBank/DDBJ databases">
        <title>Genome sequencing project for genomic taxonomy and phylogenomics of Bacillus-like bacteria.</title>
        <authorList>
            <person name="Liu B."/>
            <person name="Wang J."/>
            <person name="Zhu Y."/>
            <person name="Liu G."/>
            <person name="Chen Q."/>
            <person name="Chen Z."/>
            <person name="Lan J."/>
            <person name="Che J."/>
            <person name="Ge C."/>
            <person name="Shi H."/>
            <person name="Pan Z."/>
            <person name="Liu X."/>
        </authorList>
    </citation>
    <scope>NUCLEOTIDE SEQUENCE [LARGE SCALE GENOMIC DNA]</scope>
    <source>
        <strain evidence="2">FJAT-27997</strain>
    </source>
</reference>
<name>A0A0K9GSA5_9BACI</name>
<dbReference type="STRING" id="1679170.AC625_08440"/>
<dbReference type="Proteomes" id="UP000037146">
    <property type="component" value="Unassembled WGS sequence"/>
</dbReference>
<dbReference type="EMBL" id="LFZW01000001">
    <property type="protein sequence ID" value="KMY49569.1"/>
    <property type="molecule type" value="Genomic_DNA"/>
</dbReference>
<comment type="caution">
    <text evidence="1">The sequence shown here is derived from an EMBL/GenBank/DDBJ whole genome shotgun (WGS) entry which is preliminary data.</text>
</comment>
<organism evidence="1 2">
    <name type="scientific">Peribacillus loiseleuriae</name>
    <dbReference type="NCBI Taxonomy" id="1679170"/>
    <lineage>
        <taxon>Bacteria</taxon>
        <taxon>Bacillati</taxon>
        <taxon>Bacillota</taxon>
        <taxon>Bacilli</taxon>
        <taxon>Bacillales</taxon>
        <taxon>Bacillaceae</taxon>
        <taxon>Peribacillus</taxon>
    </lineage>
</organism>
<dbReference type="RefSeq" id="WP_049680903.1">
    <property type="nucleotide sequence ID" value="NZ_LFZW01000001.1"/>
</dbReference>
<dbReference type="OrthoDB" id="2454603at2"/>
<evidence type="ECO:0000313" key="2">
    <source>
        <dbReference type="Proteomes" id="UP000037146"/>
    </source>
</evidence>
<dbReference type="AlphaFoldDB" id="A0A0K9GSA5"/>
<accession>A0A0K9GSA5</accession>
<protein>
    <submittedName>
        <fullName evidence="1">Uncharacterized protein</fullName>
    </submittedName>
</protein>
<sequence>MSLNALVINTLNPLGIPVDFQTARSNSPTYITFFFYNEKGTLYLDDDEKETRYSLQVDIWSKGDYISTVEQVKKLLKSVGFVRTFATDLYEKDTQIYHKVLRFSFTQDSD</sequence>
<evidence type="ECO:0000313" key="1">
    <source>
        <dbReference type="EMBL" id="KMY49569.1"/>
    </source>
</evidence>
<gene>
    <name evidence="1" type="ORF">AC625_08440</name>
</gene>
<keyword evidence="2" id="KW-1185">Reference proteome</keyword>
<dbReference type="PATRIC" id="fig|1679170.3.peg.1808"/>
<proteinExistence type="predicted"/>